<name>A0ACC3NXB1_9PEZI</name>
<sequence length="95" mass="10610">MADGVSTKSVAAKSSITTKTSVLEQKRKLGISGIEEEEDKWEQFFDPEVAERYDTRAPTKRLALANVAHRLSSNMQCKTIPFASREKVKKRQAGP</sequence>
<evidence type="ECO:0000313" key="2">
    <source>
        <dbReference type="Proteomes" id="UP001281147"/>
    </source>
</evidence>
<comment type="caution">
    <text evidence="1">The sequence shown here is derived from an EMBL/GenBank/DDBJ whole genome shotgun (WGS) entry which is preliminary data.</text>
</comment>
<protein>
    <submittedName>
        <fullName evidence="1">Uncharacterized protein</fullName>
    </submittedName>
</protein>
<keyword evidence="2" id="KW-1185">Reference proteome</keyword>
<proteinExistence type="predicted"/>
<dbReference type="EMBL" id="JAUTXU010000007">
    <property type="protein sequence ID" value="KAK3723946.1"/>
    <property type="molecule type" value="Genomic_DNA"/>
</dbReference>
<organism evidence="1 2">
    <name type="scientific">Vermiconidia calcicola</name>
    <dbReference type="NCBI Taxonomy" id="1690605"/>
    <lineage>
        <taxon>Eukaryota</taxon>
        <taxon>Fungi</taxon>
        <taxon>Dikarya</taxon>
        <taxon>Ascomycota</taxon>
        <taxon>Pezizomycotina</taxon>
        <taxon>Dothideomycetes</taxon>
        <taxon>Dothideomycetidae</taxon>
        <taxon>Mycosphaerellales</taxon>
        <taxon>Extremaceae</taxon>
        <taxon>Vermiconidia</taxon>
    </lineage>
</organism>
<accession>A0ACC3NXB1</accession>
<evidence type="ECO:0000313" key="1">
    <source>
        <dbReference type="EMBL" id="KAK3723946.1"/>
    </source>
</evidence>
<gene>
    <name evidence="1" type="ORF">LTR37_001430</name>
</gene>
<dbReference type="Proteomes" id="UP001281147">
    <property type="component" value="Unassembled WGS sequence"/>
</dbReference>
<reference evidence="1" key="1">
    <citation type="submission" date="2023-07" db="EMBL/GenBank/DDBJ databases">
        <title>Black Yeasts Isolated from many extreme environments.</title>
        <authorList>
            <person name="Coleine C."/>
            <person name="Stajich J.E."/>
            <person name="Selbmann L."/>
        </authorList>
    </citation>
    <scope>NUCLEOTIDE SEQUENCE</scope>
    <source>
        <strain evidence="1">CCFEE 5714</strain>
    </source>
</reference>